<evidence type="ECO:0000313" key="8">
    <source>
        <dbReference type="Proteomes" id="UP000887540"/>
    </source>
</evidence>
<feature type="transmembrane region" description="Helical" evidence="7">
    <location>
        <begin position="278"/>
        <end position="301"/>
    </location>
</feature>
<dbReference type="PANTHER" id="PTHR10010:SF46">
    <property type="entry name" value="SODIUM-DEPENDENT PHOSPHATE TRANSPORT PROTEIN 2B"/>
    <property type="match status" value="1"/>
</dbReference>
<feature type="transmembrane region" description="Helical" evidence="7">
    <location>
        <begin position="185"/>
        <end position="206"/>
    </location>
</feature>
<keyword evidence="6 7" id="KW-0472">Membrane</keyword>
<evidence type="ECO:0000256" key="4">
    <source>
        <dbReference type="ARBA" id="ARBA00022692"/>
    </source>
</evidence>
<dbReference type="Pfam" id="PF02690">
    <property type="entry name" value="Na_Pi_cotrans"/>
    <property type="match status" value="2"/>
</dbReference>
<feature type="transmembrane region" description="Helical" evidence="7">
    <location>
        <begin position="321"/>
        <end position="343"/>
    </location>
</feature>
<dbReference type="WBParaSite" id="ACRNAN_scaffold1082.g14308.t1">
    <property type="protein sequence ID" value="ACRNAN_scaffold1082.g14308.t1"/>
    <property type="gene ID" value="ACRNAN_scaffold1082.g14308"/>
</dbReference>
<accession>A0A914CH60</accession>
<feature type="transmembrane region" description="Helical" evidence="7">
    <location>
        <begin position="138"/>
        <end position="158"/>
    </location>
</feature>
<dbReference type="InterPro" id="IPR003841">
    <property type="entry name" value="Na/Pi_transpt"/>
</dbReference>
<protein>
    <submittedName>
        <fullName evidence="9">Sodium-dependent phosphate transporter</fullName>
    </submittedName>
</protein>
<sequence length="479" mass="53197">MVAEQNSINGYQMEKRELGGQYFPLPKDTMVAEIEENIWDVSDTDLVRTDLAKWKDLTRKEKVLRILKYIWMTILALLVIFAFICSLSLLADSLKLIGGRGLGSVIKNSDIIQNPISASIIGMIVTIILQNSSTLNSILVGMIAGGLITVHQSIPIMLGAEMGGSLTNALISLTQSGHRDQFRRAFAAVTLNDIFNFLSYFIFLPIEMATGFIEKISDLLVQPFSKIKTKNLVTLNLLTDPVLNYIVQVEISDRSSTGHHGNEIYIRKMVAADLPQPFTCLTNYLLIVIGCVIVMIMRSSSVFRTVLTPLVGIGVVTLHKLYPLILGGNIGTTFTAALAALSADPARIKETLQMALSQTTYNVVGVLLFYPIPFMRAIPIHLAKKLGNIVAKYRWFAFVYIALVFIILPGLLPRDYGQKWAVFHFTHWTVHQPRTIHPLDTLLPIDTSLTIDTSPTMDTSPTINTSSIGHFTHWTVRPP</sequence>
<dbReference type="GO" id="GO:0016324">
    <property type="term" value="C:apical plasma membrane"/>
    <property type="evidence" value="ECO:0007669"/>
    <property type="project" value="UniProtKB-SubCell"/>
</dbReference>
<evidence type="ECO:0000256" key="6">
    <source>
        <dbReference type="ARBA" id="ARBA00023136"/>
    </source>
</evidence>
<dbReference type="AlphaFoldDB" id="A0A914CH60"/>
<dbReference type="Proteomes" id="UP000887540">
    <property type="component" value="Unplaced"/>
</dbReference>
<evidence type="ECO:0000256" key="3">
    <source>
        <dbReference type="ARBA" id="ARBA00022475"/>
    </source>
</evidence>
<comment type="similarity">
    <text evidence="2">Belongs to the SLC34A transporter family.</text>
</comment>
<comment type="subcellular location">
    <subcellularLocation>
        <location evidence="1">Apical cell membrane</location>
        <topology evidence="1">Multi-pass membrane protein</topology>
    </subcellularLocation>
</comment>
<evidence type="ECO:0000256" key="2">
    <source>
        <dbReference type="ARBA" id="ARBA00005808"/>
    </source>
</evidence>
<proteinExistence type="inferred from homology"/>
<keyword evidence="4 7" id="KW-0812">Transmembrane</keyword>
<evidence type="ECO:0000256" key="1">
    <source>
        <dbReference type="ARBA" id="ARBA00004424"/>
    </source>
</evidence>
<name>A0A914CH60_9BILA</name>
<dbReference type="GO" id="GO:0005436">
    <property type="term" value="F:sodium:phosphate symporter activity"/>
    <property type="evidence" value="ECO:0007669"/>
    <property type="project" value="InterPro"/>
</dbReference>
<feature type="transmembrane region" description="Helical" evidence="7">
    <location>
        <begin position="393"/>
        <end position="412"/>
    </location>
</feature>
<reference evidence="9" key="1">
    <citation type="submission" date="2022-11" db="UniProtKB">
        <authorList>
            <consortium name="WormBaseParasite"/>
        </authorList>
    </citation>
    <scope>IDENTIFICATION</scope>
</reference>
<evidence type="ECO:0000256" key="5">
    <source>
        <dbReference type="ARBA" id="ARBA00022989"/>
    </source>
</evidence>
<keyword evidence="8" id="KW-1185">Reference proteome</keyword>
<organism evidence="8 9">
    <name type="scientific">Acrobeloides nanus</name>
    <dbReference type="NCBI Taxonomy" id="290746"/>
    <lineage>
        <taxon>Eukaryota</taxon>
        <taxon>Metazoa</taxon>
        <taxon>Ecdysozoa</taxon>
        <taxon>Nematoda</taxon>
        <taxon>Chromadorea</taxon>
        <taxon>Rhabditida</taxon>
        <taxon>Tylenchina</taxon>
        <taxon>Cephalobomorpha</taxon>
        <taxon>Cephaloboidea</taxon>
        <taxon>Cephalobidae</taxon>
        <taxon>Acrobeloides</taxon>
    </lineage>
</organism>
<evidence type="ECO:0000256" key="7">
    <source>
        <dbReference type="SAM" id="Phobius"/>
    </source>
</evidence>
<keyword evidence="3" id="KW-1003">Cell membrane</keyword>
<dbReference type="GO" id="GO:0044341">
    <property type="term" value="P:sodium-dependent phosphate transport"/>
    <property type="evidence" value="ECO:0007669"/>
    <property type="project" value="InterPro"/>
</dbReference>
<evidence type="ECO:0000313" key="9">
    <source>
        <dbReference type="WBParaSite" id="ACRNAN_scaffold1082.g14308.t1"/>
    </source>
</evidence>
<feature type="transmembrane region" description="Helical" evidence="7">
    <location>
        <begin position="111"/>
        <end position="129"/>
    </location>
</feature>
<dbReference type="PANTHER" id="PTHR10010">
    <property type="entry name" value="SOLUTE CARRIER FAMILY 34 SODIUM PHOSPHATE , MEMBER 2-RELATED"/>
    <property type="match status" value="1"/>
</dbReference>
<feature type="transmembrane region" description="Helical" evidence="7">
    <location>
        <begin position="69"/>
        <end position="91"/>
    </location>
</feature>
<keyword evidence="5 7" id="KW-1133">Transmembrane helix</keyword>